<dbReference type="SFLD" id="SFLDG01019">
    <property type="entry name" value="Terpene_Cyclase_Like_1_C_Termi"/>
    <property type="match status" value="1"/>
</dbReference>
<evidence type="ECO:0000256" key="1">
    <source>
        <dbReference type="ARBA" id="ARBA00001936"/>
    </source>
</evidence>
<dbReference type="SUPFAM" id="SSF48576">
    <property type="entry name" value="Terpenoid synthases"/>
    <property type="match status" value="1"/>
</dbReference>
<dbReference type="RefSeq" id="XP_044971807.1">
    <property type="nucleotide sequence ID" value="XM_045115872.1"/>
</dbReference>
<dbReference type="InterPro" id="IPR008930">
    <property type="entry name" value="Terpenoid_cyclase/PrenylTrfase"/>
</dbReference>
<dbReference type="OMA" id="KESKWAN"/>
<dbReference type="GO" id="GO:0046246">
    <property type="term" value="P:terpene biosynthetic process"/>
    <property type="evidence" value="ECO:0000318"/>
    <property type="project" value="GO_Central"/>
</dbReference>
<feature type="domain" description="Terpene synthase N-terminal" evidence="4">
    <location>
        <begin position="69"/>
        <end position="238"/>
    </location>
</feature>
<dbReference type="GO" id="GO:0010333">
    <property type="term" value="F:terpene synthase activity"/>
    <property type="evidence" value="ECO:0000318"/>
    <property type="project" value="GO_Central"/>
</dbReference>
<evidence type="ECO:0000259" key="4">
    <source>
        <dbReference type="Pfam" id="PF01397"/>
    </source>
</evidence>
<dbReference type="InterPro" id="IPR001906">
    <property type="entry name" value="Terpene_synth_N"/>
</dbReference>
<protein>
    <recommendedName>
        <fullName evidence="8">Terpene synthase</fullName>
    </recommendedName>
</protein>
<evidence type="ECO:0000256" key="2">
    <source>
        <dbReference type="ARBA" id="ARBA00001946"/>
    </source>
</evidence>
<dbReference type="GO" id="GO:0016102">
    <property type="term" value="P:diterpenoid biosynthetic process"/>
    <property type="evidence" value="ECO:0007669"/>
    <property type="project" value="InterPro"/>
</dbReference>
<dbReference type="Pfam" id="PF01397">
    <property type="entry name" value="Terpene_synth"/>
    <property type="match status" value="1"/>
</dbReference>
<evidence type="ECO:0000256" key="3">
    <source>
        <dbReference type="ARBA" id="ARBA00022723"/>
    </source>
</evidence>
<dbReference type="PANTHER" id="PTHR31225">
    <property type="entry name" value="OS04G0344100 PROTEIN-RELATED"/>
    <property type="match status" value="1"/>
</dbReference>
<dbReference type="GO" id="GO:0000287">
    <property type="term" value="F:magnesium ion binding"/>
    <property type="evidence" value="ECO:0007669"/>
    <property type="project" value="InterPro"/>
</dbReference>
<comment type="cofactor">
    <cofactor evidence="1">
        <name>Mn(2+)</name>
        <dbReference type="ChEBI" id="CHEBI:29035"/>
    </cofactor>
</comment>
<dbReference type="Pfam" id="PF03936">
    <property type="entry name" value="Terpene_synth_C"/>
    <property type="match status" value="1"/>
</dbReference>
<dbReference type="FunFam" id="1.10.600.10:FF:000007">
    <property type="entry name" value="Isoprene synthase, chloroplastic"/>
    <property type="match status" value="1"/>
</dbReference>
<accession>A0A8I6XIY7</accession>
<comment type="cofactor">
    <cofactor evidence="2">
        <name>Mg(2+)</name>
        <dbReference type="ChEBI" id="CHEBI:18420"/>
    </cofactor>
</comment>
<keyword evidence="3" id="KW-0479">Metal-binding</keyword>
<proteinExistence type="predicted"/>
<evidence type="ECO:0000313" key="6">
    <source>
        <dbReference type="EnsemblPlants" id="HORVU.MOREX.r3.3HG0219500.1"/>
    </source>
</evidence>
<evidence type="ECO:0000259" key="5">
    <source>
        <dbReference type="Pfam" id="PF03936"/>
    </source>
</evidence>
<gene>
    <name evidence="6" type="primary">LOC123439124</name>
</gene>
<dbReference type="CDD" id="cd00684">
    <property type="entry name" value="Terpene_cyclase_plant_C1"/>
    <property type="match status" value="1"/>
</dbReference>
<dbReference type="Proteomes" id="UP000011116">
    <property type="component" value="Chromosome 3H"/>
</dbReference>
<dbReference type="InterPro" id="IPR034741">
    <property type="entry name" value="Terpene_cyclase-like_1_C"/>
</dbReference>
<reference evidence="6" key="2">
    <citation type="submission" date="2020-10" db="EMBL/GenBank/DDBJ databases">
        <authorList>
            <person name="Scholz U."/>
            <person name="Mascher M."/>
            <person name="Fiebig A."/>
        </authorList>
    </citation>
    <scope>NUCLEOTIDE SEQUENCE [LARGE SCALE GENOMIC DNA]</scope>
    <source>
        <strain evidence="6">cv. Morex</strain>
    </source>
</reference>
<dbReference type="Gene3D" id="1.50.10.130">
    <property type="entry name" value="Terpene synthase, N-terminal domain"/>
    <property type="match status" value="1"/>
</dbReference>
<reference evidence="6" key="3">
    <citation type="submission" date="2022-01" db="UniProtKB">
        <authorList>
            <consortium name="EnsemblPlants"/>
        </authorList>
    </citation>
    <scope>IDENTIFICATION</scope>
    <source>
        <strain evidence="6">subsp. vulgare</strain>
    </source>
</reference>
<dbReference type="InterPro" id="IPR005630">
    <property type="entry name" value="Terpene_synthase_metal-bd"/>
</dbReference>
<dbReference type="EnsemblPlants" id="HORVU.MOREX.r3.3HG0219500.1">
    <property type="protein sequence ID" value="HORVU.MOREX.r3.3HG0219500.1"/>
    <property type="gene ID" value="HORVU.MOREX.r3.3HG0219500"/>
</dbReference>
<dbReference type="AlphaFoldDB" id="A0A8I6XIY7"/>
<dbReference type="GeneID" id="123439124"/>
<dbReference type="InterPro" id="IPR050148">
    <property type="entry name" value="Terpene_synthase-like"/>
</dbReference>
<dbReference type="Gramene" id="HORVU.MOREX.r3.3HG0219500.1">
    <property type="protein sequence ID" value="HORVU.MOREX.r3.3HG0219500.1"/>
    <property type="gene ID" value="HORVU.MOREX.r3.3HG0219500"/>
</dbReference>
<dbReference type="PANTHER" id="PTHR31225:SF52">
    <property type="entry name" value="ALPHA-HUMULENE_(-)-(E)-BETA-CARYOPHYLLENE SYNTHASE"/>
    <property type="match status" value="1"/>
</dbReference>
<sequence>MQTTAFCLGVARGCSLSCLPAARPAGGPSWRWQMRRTLRCRQQQAPAPEAQHEVDDRSSKNPCGFYASVWGDFFLHHPDPAASSQQQTWMVERVEELKKDVAKLISSSNTYLERMKLIIALERLCLDYLFEKDINAALKEIYGANVSDFDLHTIAIWFYLLRKHGYKVSSEVFVKFLDEDGSFMATTPRELLSLYNAAHFRTHGEIILDKVISFTKVSLETKLPYLEGSLAHEIQCALEIPLPRKVAIYDAKIYISTYEKEPTMNKLVLELAKVNFNLMQRQYQQELKTTTRWWNNLQVHSRLPFARDRLVECYLWMLGVYYQPSCSRGRIILTIVIYTTTIFDDIYDSFGTPEECELFTQWVERSFMSGWDTNVARVLPECMQYAFGKIMESYEIIENELAPEEKYRMTYLKNFIVDLVRNYNKEVKMREENFIPISVEEHLQISARTSACHLLACTSLVGMDDIATKSSFEWVSTIPKSVQNLCIIVRLLDDIMTYEREQMIPHVASTMDSYMKQHNVSIKIARQKIQELKEESWKDFNGQWLEPDDDQPRKLIEVIFNLTRTMEFMYNKDDNFTNCRNLEDTIQSLFVEPFEIVL</sequence>
<dbReference type="Gene3D" id="1.10.600.10">
    <property type="entry name" value="Farnesyl Diphosphate Synthase"/>
    <property type="match status" value="1"/>
</dbReference>
<dbReference type="SFLD" id="SFLDS00005">
    <property type="entry name" value="Isoprenoid_Synthase_Type_I"/>
    <property type="match status" value="1"/>
</dbReference>
<evidence type="ECO:0000313" key="7">
    <source>
        <dbReference type="Proteomes" id="UP000011116"/>
    </source>
</evidence>
<name>A0A8I6XIY7_HORVV</name>
<dbReference type="Gramene" id="HORVU.MOREX.r2.3HG0182780.1">
    <property type="protein sequence ID" value="HORVU.MOREX.r2.3HG0182780.1"/>
    <property type="gene ID" value="HORVU.MOREX.r2.3HG0182780"/>
</dbReference>
<evidence type="ECO:0008006" key="8">
    <source>
        <dbReference type="Google" id="ProtNLM"/>
    </source>
</evidence>
<keyword evidence="7" id="KW-1185">Reference proteome</keyword>
<dbReference type="SMR" id="A0A8I6XIY7"/>
<dbReference type="InterPro" id="IPR008949">
    <property type="entry name" value="Isoprenoid_synthase_dom_sf"/>
</dbReference>
<reference evidence="7" key="1">
    <citation type="journal article" date="2012" name="Nature">
        <title>A physical, genetic and functional sequence assembly of the barley genome.</title>
        <authorList>
            <consortium name="The International Barley Genome Sequencing Consortium"/>
            <person name="Mayer K.F."/>
            <person name="Waugh R."/>
            <person name="Brown J.W."/>
            <person name="Schulman A."/>
            <person name="Langridge P."/>
            <person name="Platzer M."/>
            <person name="Fincher G.B."/>
            <person name="Muehlbauer G.J."/>
            <person name="Sato K."/>
            <person name="Close T.J."/>
            <person name="Wise R.P."/>
            <person name="Stein N."/>
        </authorList>
    </citation>
    <scope>NUCLEOTIDE SEQUENCE [LARGE SCALE GENOMIC DNA]</scope>
    <source>
        <strain evidence="7">cv. Morex</strain>
    </source>
</reference>
<feature type="domain" description="Terpene synthase metal-binding" evidence="5">
    <location>
        <begin position="296"/>
        <end position="539"/>
    </location>
</feature>
<organism evidence="6 7">
    <name type="scientific">Hordeum vulgare subsp. vulgare</name>
    <name type="common">Domesticated barley</name>
    <dbReference type="NCBI Taxonomy" id="112509"/>
    <lineage>
        <taxon>Eukaryota</taxon>
        <taxon>Viridiplantae</taxon>
        <taxon>Streptophyta</taxon>
        <taxon>Embryophyta</taxon>
        <taxon>Tracheophyta</taxon>
        <taxon>Spermatophyta</taxon>
        <taxon>Magnoliopsida</taxon>
        <taxon>Liliopsida</taxon>
        <taxon>Poales</taxon>
        <taxon>Poaceae</taxon>
        <taxon>BOP clade</taxon>
        <taxon>Pooideae</taxon>
        <taxon>Triticodae</taxon>
        <taxon>Triticeae</taxon>
        <taxon>Hordeinae</taxon>
        <taxon>Hordeum</taxon>
    </lineage>
</organism>
<dbReference type="InterPro" id="IPR036965">
    <property type="entry name" value="Terpene_synth_N_sf"/>
</dbReference>
<dbReference type="InterPro" id="IPR044814">
    <property type="entry name" value="Terpene_cyclase_plant_C1"/>
</dbReference>
<dbReference type="SUPFAM" id="SSF48239">
    <property type="entry name" value="Terpenoid cyclases/Protein prenyltransferases"/>
    <property type="match status" value="1"/>
</dbReference>